<comment type="caution">
    <text evidence="1">The sequence shown here is derived from an EMBL/GenBank/DDBJ whole genome shotgun (WGS) entry which is preliminary data.</text>
</comment>
<gene>
    <name evidence="1" type="ORF">H2200_012042</name>
</gene>
<evidence type="ECO:0000313" key="1">
    <source>
        <dbReference type="EMBL" id="KAJ9603264.1"/>
    </source>
</evidence>
<dbReference type="EMBL" id="JAPDRK010000022">
    <property type="protein sequence ID" value="KAJ9603264.1"/>
    <property type="molecule type" value="Genomic_DNA"/>
</dbReference>
<organism evidence="1 2">
    <name type="scientific">Cladophialophora chaetospira</name>
    <dbReference type="NCBI Taxonomy" id="386627"/>
    <lineage>
        <taxon>Eukaryota</taxon>
        <taxon>Fungi</taxon>
        <taxon>Dikarya</taxon>
        <taxon>Ascomycota</taxon>
        <taxon>Pezizomycotina</taxon>
        <taxon>Eurotiomycetes</taxon>
        <taxon>Chaetothyriomycetidae</taxon>
        <taxon>Chaetothyriales</taxon>
        <taxon>Herpotrichiellaceae</taxon>
        <taxon>Cladophialophora</taxon>
    </lineage>
</organism>
<sequence>MAILSEILRFILPPTKTRAAEFLNLRQHIAKTYNIRDQYFGYVIPFQGTGLPVRDHEMCWVIQWPSPTLPQRTTESHTQLNNLLSTTASSTSAHKARSLLFPFPSSSLPEVTKALTSPVCEFAIINLSSTAPKVDISFNRSMEKTFTDCYFAEGFKGGAWAYAVNTNDTDGTIVTDAEGMEGEVEEVELLKLEERRLACYYLGWESVELHHKYSQTALFAEEIDKLAPHFGPGTGAWYVKFEKHVE</sequence>
<proteinExistence type="predicted"/>
<evidence type="ECO:0000313" key="2">
    <source>
        <dbReference type="Proteomes" id="UP001172673"/>
    </source>
</evidence>
<keyword evidence="2" id="KW-1185">Reference proteome</keyword>
<reference evidence="1" key="1">
    <citation type="submission" date="2022-10" db="EMBL/GenBank/DDBJ databases">
        <title>Culturing micro-colonial fungi from biological soil crusts in the Mojave desert and describing Neophaeococcomyces mojavensis, and introducing the new genera and species Taxawa tesnikishii.</title>
        <authorList>
            <person name="Kurbessoian T."/>
            <person name="Stajich J.E."/>
        </authorList>
    </citation>
    <scope>NUCLEOTIDE SEQUENCE</scope>
    <source>
        <strain evidence="1">TK_41</strain>
    </source>
</reference>
<dbReference type="Proteomes" id="UP001172673">
    <property type="component" value="Unassembled WGS sequence"/>
</dbReference>
<name>A0AA38WY46_9EURO</name>
<accession>A0AA38WY46</accession>
<dbReference type="AlphaFoldDB" id="A0AA38WY46"/>
<protein>
    <submittedName>
        <fullName evidence="1">Uncharacterized protein</fullName>
    </submittedName>
</protein>